<reference evidence="7 8" key="1">
    <citation type="submission" date="2024-02" db="EMBL/GenBank/DDBJ databases">
        <title>A draft genome for the cacao thread blight pathogen Marasmius crinis-equi.</title>
        <authorList>
            <person name="Cohen S.P."/>
            <person name="Baruah I.K."/>
            <person name="Amoako-Attah I."/>
            <person name="Bukari Y."/>
            <person name="Meinhardt L.W."/>
            <person name="Bailey B.A."/>
        </authorList>
    </citation>
    <scope>NUCLEOTIDE SEQUENCE [LARGE SCALE GENOMIC DNA]</scope>
    <source>
        <strain evidence="7 8">GH-76</strain>
    </source>
</reference>
<dbReference type="Gene3D" id="1.20.1250.20">
    <property type="entry name" value="MFS general substrate transporter like domains"/>
    <property type="match status" value="2"/>
</dbReference>
<feature type="transmembrane region" description="Helical" evidence="6">
    <location>
        <begin position="112"/>
        <end position="131"/>
    </location>
</feature>
<keyword evidence="3 6" id="KW-0812">Transmembrane</keyword>
<name>A0ABR3FG57_9AGAR</name>
<dbReference type="PANTHER" id="PTHR43791">
    <property type="entry name" value="PERMEASE-RELATED"/>
    <property type="match status" value="1"/>
</dbReference>
<dbReference type="InterPro" id="IPR011701">
    <property type="entry name" value="MFS"/>
</dbReference>
<evidence type="ECO:0000313" key="7">
    <source>
        <dbReference type="EMBL" id="KAL0574312.1"/>
    </source>
</evidence>
<evidence type="ECO:0000313" key="8">
    <source>
        <dbReference type="Proteomes" id="UP001465976"/>
    </source>
</evidence>
<keyword evidence="8" id="KW-1185">Reference proteome</keyword>
<gene>
    <name evidence="7" type="ORF">V5O48_007650</name>
</gene>
<feature type="transmembrane region" description="Helical" evidence="6">
    <location>
        <begin position="239"/>
        <end position="264"/>
    </location>
</feature>
<feature type="transmembrane region" description="Helical" evidence="6">
    <location>
        <begin position="138"/>
        <end position="160"/>
    </location>
</feature>
<evidence type="ECO:0000256" key="6">
    <source>
        <dbReference type="SAM" id="Phobius"/>
    </source>
</evidence>
<dbReference type="InterPro" id="IPR036259">
    <property type="entry name" value="MFS_trans_sf"/>
</dbReference>
<feature type="transmembrane region" description="Helical" evidence="6">
    <location>
        <begin position="77"/>
        <end position="97"/>
    </location>
</feature>
<dbReference type="Pfam" id="PF07690">
    <property type="entry name" value="MFS_1"/>
    <property type="match status" value="1"/>
</dbReference>
<protein>
    <recommendedName>
        <fullName evidence="9">MFS general substrate transporter</fullName>
    </recommendedName>
</protein>
<organism evidence="7 8">
    <name type="scientific">Marasmius crinis-equi</name>
    <dbReference type="NCBI Taxonomy" id="585013"/>
    <lineage>
        <taxon>Eukaryota</taxon>
        <taxon>Fungi</taxon>
        <taxon>Dikarya</taxon>
        <taxon>Basidiomycota</taxon>
        <taxon>Agaricomycotina</taxon>
        <taxon>Agaricomycetes</taxon>
        <taxon>Agaricomycetidae</taxon>
        <taxon>Agaricales</taxon>
        <taxon>Marasmiineae</taxon>
        <taxon>Marasmiaceae</taxon>
        <taxon>Marasmius</taxon>
    </lineage>
</organism>
<feature type="transmembrane region" description="Helical" evidence="6">
    <location>
        <begin position="309"/>
        <end position="327"/>
    </location>
</feature>
<dbReference type="Proteomes" id="UP001465976">
    <property type="component" value="Unassembled WGS sequence"/>
</dbReference>
<evidence type="ECO:0008006" key="9">
    <source>
        <dbReference type="Google" id="ProtNLM"/>
    </source>
</evidence>
<feature type="transmembrane region" description="Helical" evidence="6">
    <location>
        <begin position="368"/>
        <end position="389"/>
    </location>
</feature>
<evidence type="ECO:0000256" key="5">
    <source>
        <dbReference type="ARBA" id="ARBA00023136"/>
    </source>
</evidence>
<feature type="transmembrane region" description="Helical" evidence="6">
    <location>
        <begin position="172"/>
        <end position="192"/>
    </location>
</feature>
<proteinExistence type="predicted"/>
<comment type="caution">
    <text evidence="7">The sequence shown here is derived from an EMBL/GenBank/DDBJ whole genome shotgun (WGS) entry which is preliminary data.</text>
</comment>
<feature type="transmembrane region" description="Helical" evidence="6">
    <location>
        <begin position="333"/>
        <end position="356"/>
    </location>
</feature>
<accession>A0ABR3FG57</accession>
<dbReference type="SUPFAM" id="SSF103473">
    <property type="entry name" value="MFS general substrate transporter"/>
    <property type="match status" value="1"/>
</dbReference>
<evidence type="ECO:0000256" key="1">
    <source>
        <dbReference type="ARBA" id="ARBA00004141"/>
    </source>
</evidence>
<evidence type="ECO:0000256" key="2">
    <source>
        <dbReference type="ARBA" id="ARBA00022448"/>
    </source>
</evidence>
<keyword evidence="5 6" id="KW-0472">Membrane</keyword>
<evidence type="ECO:0000256" key="3">
    <source>
        <dbReference type="ARBA" id="ARBA00022692"/>
    </source>
</evidence>
<comment type="subcellular location">
    <subcellularLocation>
        <location evidence="1">Membrane</location>
        <topology evidence="1">Multi-pass membrane protein</topology>
    </subcellularLocation>
</comment>
<dbReference type="PANTHER" id="PTHR43791:SF48">
    <property type="entry name" value="TRANSPORTER, PUTATIVE (AFU_ORTHOLOGUE AFUA_4G01000)-RELATED"/>
    <property type="match status" value="1"/>
</dbReference>
<evidence type="ECO:0000256" key="4">
    <source>
        <dbReference type="ARBA" id="ARBA00022989"/>
    </source>
</evidence>
<keyword evidence="2" id="KW-0813">Transport</keyword>
<keyword evidence="4 6" id="KW-1133">Transmembrane helix</keyword>
<feature type="transmembrane region" description="Helical" evidence="6">
    <location>
        <begin position="401"/>
        <end position="421"/>
    </location>
</feature>
<feature type="transmembrane region" description="Helical" evidence="6">
    <location>
        <begin position="284"/>
        <end position="302"/>
    </location>
</feature>
<dbReference type="EMBL" id="JBAHYK010000409">
    <property type="protein sequence ID" value="KAL0574312.1"/>
    <property type="molecule type" value="Genomic_DNA"/>
</dbReference>
<feature type="transmembrane region" description="Helical" evidence="6">
    <location>
        <begin position="45"/>
        <end position="65"/>
    </location>
</feature>
<sequence length="459" mass="50121">MADRFSDPLHDDRDAEKIEMSSNVTGDGCDIDPVAERRLLRKFDWYLLPLFTILYCTSFIDKTSIGNAKIAGLEKDLHMAGFDFNIALTVFYIFYLASEIPSNLALKHFGSMWYSAMIIAFGAVSVGTAYVTSFAGLVVARAALGIAEGCTLSGLVYLLSRSIESDIPESNARPSIPGIITIGIGLLCLWILPSADLQRTRMLTEDERKLALARLDADQSTATGGRKEKTSFRLVMRAFNFNTTLSSICFSLLNITFQGLSLFMPTVIASLGHFTVVESQLRTVPPYLVGSVWAVICGYLSYRLDHRAGFVLLSIVFMVIGYALAVGTKDPQARYAACFLSITGASNAGPMVMAWATGNAAPDTVKAVTTALIPSIGAFGSIIAVWTYLPTDAPDFHKGNSLNLATSILACIIILVVVAHIRRENAKRARGERNYRLEGKDAKELEELGDLHPAFRYHI</sequence>